<dbReference type="EMBL" id="BDQA01000353">
    <property type="protein sequence ID" value="GBH21809.1"/>
    <property type="molecule type" value="Genomic_RNA"/>
</dbReference>
<organism evidence="1">
    <name type="scientific">viral metagenome</name>
    <dbReference type="NCBI Taxonomy" id="1070528"/>
    <lineage>
        <taxon>unclassified sequences</taxon>
        <taxon>metagenomes</taxon>
        <taxon>organismal metagenomes</taxon>
    </lineage>
</organism>
<sequence length="104" mass="12015">MIESKFNAMEKVGTMRIGNVMFPAFDEQTFQKVLNLPGHVLASRFDNHRKFPKLNELMMDWSRIGDQIYAPLRAKNNIAMISDVSLDDLNDFMITFVNNLTTIM</sequence>
<accession>A0A2V0R942</accession>
<evidence type="ECO:0000313" key="1">
    <source>
        <dbReference type="EMBL" id="GBH21809.1"/>
    </source>
</evidence>
<dbReference type="AlphaFoldDB" id="A0A2V0R942"/>
<name>A0A2V0R942_9ZZZZ</name>
<protein>
    <submittedName>
        <fullName evidence="1">Uncharacterized protein</fullName>
    </submittedName>
</protein>
<proteinExistence type="predicted"/>
<comment type="caution">
    <text evidence="1">The sequence shown here is derived from an EMBL/GenBank/DDBJ whole genome shotgun (WGS) entry which is preliminary data.</text>
</comment>
<reference evidence="1" key="1">
    <citation type="submission" date="2017-04" db="EMBL/GenBank/DDBJ databases">
        <title>Unveiling RNA virosphere associated with marine microorganisms.</title>
        <authorList>
            <person name="Urayama S."/>
            <person name="Takaki Y."/>
            <person name="Nishi S."/>
            <person name="Yoshida Y."/>
            <person name="Deguchi S."/>
            <person name="Takai K."/>
            <person name="Nunoura T."/>
        </authorList>
    </citation>
    <scope>NUCLEOTIDE SEQUENCE</scope>
</reference>